<sequence>MSIKLRWGDLSDSEEDTNIQKLSNNNTIKNITNQINISNSTNNNIKFKIRWGDLSDSENENDINLEELPNNDQNNISNSINNNIKLRWSNFSDSENENDTNIEKLPNNNINIEYKNLPIDNNSTNNIKNLDNIFNIIFNNMNNSIYWDGIILIPVPIFLINNISIPYKDWKYCQIENCSCNNMSYAVRWKNGIPQCNENCKLTKSSRYGRNNNFLIYRKRICIEGSKCLSLDILDPILASTGRGLNWICLNCKNYQTQLSNRLIK</sequence>
<protein>
    <submittedName>
        <fullName evidence="1">Uncharacterized protein</fullName>
    </submittedName>
</protein>
<name>A0A6C0H7Q5_9ZZZZ</name>
<dbReference type="AlphaFoldDB" id="A0A6C0H7Q5"/>
<dbReference type="EMBL" id="MN739897">
    <property type="protein sequence ID" value="QHT76529.1"/>
    <property type="molecule type" value="Genomic_DNA"/>
</dbReference>
<evidence type="ECO:0000313" key="1">
    <source>
        <dbReference type="EMBL" id="QHT76529.1"/>
    </source>
</evidence>
<proteinExistence type="predicted"/>
<accession>A0A6C0H7Q5</accession>
<reference evidence="1" key="1">
    <citation type="journal article" date="2020" name="Nature">
        <title>Giant virus diversity and host interactions through global metagenomics.</title>
        <authorList>
            <person name="Schulz F."/>
            <person name="Roux S."/>
            <person name="Paez-Espino D."/>
            <person name="Jungbluth S."/>
            <person name="Walsh D.A."/>
            <person name="Denef V.J."/>
            <person name="McMahon K.D."/>
            <person name="Konstantinidis K.T."/>
            <person name="Eloe-Fadrosh E.A."/>
            <person name="Kyrpides N.C."/>
            <person name="Woyke T."/>
        </authorList>
    </citation>
    <scope>NUCLEOTIDE SEQUENCE</scope>
    <source>
        <strain evidence="1">GVMAG-M-3300023179-82</strain>
    </source>
</reference>
<organism evidence="1">
    <name type="scientific">viral metagenome</name>
    <dbReference type="NCBI Taxonomy" id="1070528"/>
    <lineage>
        <taxon>unclassified sequences</taxon>
        <taxon>metagenomes</taxon>
        <taxon>organismal metagenomes</taxon>
    </lineage>
</organism>